<accession>A0AAW9S208</accession>
<evidence type="ECO:0000256" key="1">
    <source>
        <dbReference type="SAM" id="SignalP"/>
    </source>
</evidence>
<dbReference type="Proteomes" id="UP001403385">
    <property type="component" value="Unassembled WGS sequence"/>
</dbReference>
<dbReference type="RefSeq" id="WP_346821997.1">
    <property type="nucleotide sequence ID" value="NZ_JBDKWZ010000008.1"/>
</dbReference>
<name>A0AAW9S208_9BACT</name>
<proteinExistence type="predicted"/>
<reference evidence="2 3" key="1">
    <citation type="submission" date="2024-04" db="EMBL/GenBank/DDBJ databases">
        <title>Novel genus in family Flammeovirgaceae.</title>
        <authorList>
            <person name="Nguyen T.H."/>
            <person name="Vuong T.Q."/>
            <person name="Le H."/>
            <person name="Kim S.-G."/>
        </authorList>
    </citation>
    <scope>NUCLEOTIDE SEQUENCE [LARGE SCALE GENOMIC DNA]</scope>
    <source>
        <strain evidence="2 3">JCM 23209</strain>
    </source>
</reference>
<feature type="chain" id="PRO_5043701503" description="DUF4384 domain-containing protein" evidence="1">
    <location>
        <begin position="22"/>
        <end position="304"/>
    </location>
</feature>
<keyword evidence="1" id="KW-0732">Signal</keyword>
<sequence length="304" mass="34883">MKNILIYTCFLMLYASGNGFAQKLVNVTGKAMVRVENSHCIGDLKSKIVQMAQFDALAKKFGTSVRQDNELVTTSAQKDGVNSTSSLFNAISTSAVKGEWVKTQKEELHWILREEGPNEEQVLYLSCEVEGKAREINDASIDFEALTLKCDLPEQCATTMFEDNDDFFVSFKSPKKGYISIFMREEDLVYRLFPYSQMYGELASCAPIISDQEYVFFSQKYGNYFEGYTSRHVDPLRLSTGNSERIFNRVYIVYSETPFDKPIFDQRSDGLKVIEPEKFQQWLSKNKTANTSFQEKIIYMSVRK</sequence>
<dbReference type="AlphaFoldDB" id="A0AAW9S208"/>
<evidence type="ECO:0000313" key="3">
    <source>
        <dbReference type="Proteomes" id="UP001403385"/>
    </source>
</evidence>
<evidence type="ECO:0008006" key="4">
    <source>
        <dbReference type="Google" id="ProtNLM"/>
    </source>
</evidence>
<comment type="caution">
    <text evidence="2">The sequence shown here is derived from an EMBL/GenBank/DDBJ whole genome shotgun (WGS) entry which is preliminary data.</text>
</comment>
<evidence type="ECO:0000313" key="2">
    <source>
        <dbReference type="EMBL" id="MEN7549220.1"/>
    </source>
</evidence>
<organism evidence="2 3">
    <name type="scientific">Rapidithrix thailandica</name>
    <dbReference type="NCBI Taxonomy" id="413964"/>
    <lineage>
        <taxon>Bacteria</taxon>
        <taxon>Pseudomonadati</taxon>
        <taxon>Bacteroidota</taxon>
        <taxon>Cytophagia</taxon>
        <taxon>Cytophagales</taxon>
        <taxon>Flammeovirgaceae</taxon>
        <taxon>Rapidithrix</taxon>
    </lineage>
</organism>
<protein>
    <recommendedName>
        <fullName evidence="4">DUF4384 domain-containing protein</fullName>
    </recommendedName>
</protein>
<gene>
    <name evidence="2" type="ORF">AAG747_14950</name>
</gene>
<feature type="signal peptide" evidence="1">
    <location>
        <begin position="1"/>
        <end position="21"/>
    </location>
</feature>
<dbReference type="EMBL" id="JBDKWZ010000008">
    <property type="protein sequence ID" value="MEN7549220.1"/>
    <property type="molecule type" value="Genomic_DNA"/>
</dbReference>
<keyword evidence="3" id="KW-1185">Reference proteome</keyword>